<keyword evidence="6 9" id="KW-0663">Pyridoxal phosphate</keyword>
<feature type="domain" description="Aminotransferase class I/classII large" evidence="11">
    <location>
        <begin position="45"/>
        <end position="392"/>
    </location>
</feature>
<evidence type="ECO:0000256" key="5">
    <source>
        <dbReference type="ARBA" id="ARBA00022756"/>
    </source>
</evidence>
<dbReference type="NCBIfam" id="TIGR01825">
    <property type="entry name" value="gly_Cac_T_rel"/>
    <property type="match status" value="1"/>
</dbReference>
<dbReference type="InterPro" id="IPR010962">
    <property type="entry name" value="AONS_Archaea/Firmicutes"/>
</dbReference>
<evidence type="ECO:0000259" key="11">
    <source>
        <dbReference type="Pfam" id="PF00155"/>
    </source>
</evidence>
<dbReference type="CDD" id="cd06454">
    <property type="entry name" value="KBL_like"/>
    <property type="match status" value="1"/>
</dbReference>
<dbReference type="PANTHER" id="PTHR13693">
    <property type="entry name" value="CLASS II AMINOTRANSFERASE/8-AMINO-7-OXONONANOATE SYNTHASE"/>
    <property type="match status" value="1"/>
</dbReference>
<keyword evidence="5" id="KW-0093">Biotin biosynthesis</keyword>
<evidence type="ECO:0000256" key="7">
    <source>
        <dbReference type="ARBA" id="ARBA00023315"/>
    </source>
</evidence>
<comment type="cofactor">
    <cofactor evidence="1 9 10">
        <name>pyridoxal 5'-phosphate</name>
        <dbReference type="ChEBI" id="CHEBI:597326"/>
    </cofactor>
</comment>
<dbReference type="PANTHER" id="PTHR13693:SF3">
    <property type="entry name" value="LD36009P"/>
    <property type="match status" value="1"/>
</dbReference>
<evidence type="ECO:0000256" key="3">
    <source>
        <dbReference type="ARBA" id="ARBA00011738"/>
    </source>
</evidence>
<dbReference type="EC" id="2.3.1.47" evidence="10"/>
<dbReference type="InterPro" id="IPR004839">
    <property type="entry name" value="Aminotransferase_I/II_large"/>
</dbReference>
<dbReference type="Proteomes" id="UP001059380">
    <property type="component" value="Chromosome"/>
</dbReference>
<dbReference type="EMBL" id="CP093313">
    <property type="protein sequence ID" value="UWZ85899.1"/>
    <property type="molecule type" value="Genomic_DNA"/>
</dbReference>
<evidence type="ECO:0000313" key="13">
    <source>
        <dbReference type="Proteomes" id="UP001059380"/>
    </source>
</evidence>
<dbReference type="InterPro" id="IPR015424">
    <property type="entry name" value="PyrdxlP-dep_Trfase"/>
</dbReference>
<reference evidence="12" key="1">
    <citation type="submission" date="2021-04" db="EMBL/GenBank/DDBJ databases">
        <title>Phylogenetic analysis of Acidobacteriaceae.</title>
        <authorList>
            <person name="Qiu L."/>
            <person name="Zhang Q."/>
        </authorList>
    </citation>
    <scope>NUCLEOTIDE SEQUENCE</scope>
    <source>
        <strain evidence="12">DSM 25168</strain>
    </source>
</reference>
<evidence type="ECO:0000256" key="9">
    <source>
        <dbReference type="PIRSR" id="PIRSR604723-51"/>
    </source>
</evidence>
<comment type="catalytic activity">
    <reaction evidence="8 10">
        <text>6-carboxyhexanoyl-[ACP] + L-alanine + H(+) = (8S)-8-amino-7-oxononanoate + holo-[ACP] + CO2</text>
        <dbReference type="Rhea" id="RHEA:42288"/>
        <dbReference type="Rhea" id="RHEA-COMP:9685"/>
        <dbReference type="Rhea" id="RHEA-COMP:9955"/>
        <dbReference type="ChEBI" id="CHEBI:15378"/>
        <dbReference type="ChEBI" id="CHEBI:16526"/>
        <dbReference type="ChEBI" id="CHEBI:57972"/>
        <dbReference type="ChEBI" id="CHEBI:64479"/>
        <dbReference type="ChEBI" id="CHEBI:78846"/>
        <dbReference type="ChEBI" id="CHEBI:149468"/>
        <dbReference type="EC" id="2.3.1.47"/>
    </reaction>
</comment>
<sequence length="403" mass="43960">MSSADRPQLAYLTDALNELKQKGTHFRLRVLEDQQAPVCHYDGKQVINLASNNYLGLANHPELIEAALKATRELGVGSGAVRTIAGTMKIHMDLEEKIARFKNVEACVVFQSGFAANAGTVSAILGKEDFILSDELNHASIIDGARLSRAKIKVFRHKDVAHCEELLQEVANEPGRKLVITDGVFSMDGDIGPVDKLGALAEKYGAIMMVDDAHASGVLGRNGRGSIDHFGMHGRVDVQVGTLSKAIGALGGYVCGSRDLIDYLYHRARPFLFSTSHPPSVAATCIAAFDILEQEPERIDRLWENTRYFQRELRRAGFNVGGVNTPATETPITPVILGEGRLTMDFSRALFDEGVMGTGIAFPTVPEGKARIRLIVTSEHTRANLDQALDTLERVAKRMGILQ</sequence>
<dbReference type="SUPFAM" id="SSF53383">
    <property type="entry name" value="PLP-dependent transferases"/>
    <property type="match status" value="1"/>
</dbReference>
<comment type="similarity">
    <text evidence="10">Belongs to the class-II pyridoxal-phosphate-dependent aminotransferase family. BioF subfamily.</text>
</comment>
<dbReference type="PROSITE" id="PS00599">
    <property type="entry name" value="AA_TRANSFER_CLASS_2"/>
    <property type="match status" value="1"/>
</dbReference>
<keyword evidence="4 10" id="KW-0808">Transferase</keyword>
<comment type="function">
    <text evidence="10">Catalyzes the decarboxylative condensation of pimeloyl-[acyl-carrier protein] and L-alanine to produce 8-amino-7-oxononanoate (AON), [acyl-carrier protein], and carbon dioxide.</text>
</comment>
<dbReference type="InterPro" id="IPR050087">
    <property type="entry name" value="AON_synthase_class-II"/>
</dbReference>
<keyword evidence="13" id="KW-1185">Reference proteome</keyword>
<gene>
    <name evidence="12" type="ORF">MOP44_08135</name>
</gene>
<evidence type="ECO:0000256" key="6">
    <source>
        <dbReference type="ARBA" id="ARBA00022898"/>
    </source>
</evidence>
<feature type="modified residue" description="N6-(pyridoxal phosphate)lysine" evidence="9">
    <location>
        <position position="245"/>
    </location>
</feature>
<accession>A0A9J7BSN1</accession>
<evidence type="ECO:0000256" key="8">
    <source>
        <dbReference type="ARBA" id="ARBA00047715"/>
    </source>
</evidence>
<dbReference type="NCBIfam" id="NF005394">
    <property type="entry name" value="PRK06939.1"/>
    <property type="match status" value="1"/>
</dbReference>
<evidence type="ECO:0000256" key="2">
    <source>
        <dbReference type="ARBA" id="ARBA00004746"/>
    </source>
</evidence>
<dbReference type="FunFam" id="3.40.640.10:FF:000006">
    <property type="entry name" value="5-aminolevulinate synthase, mitochondrial"/>
    <property type="match status" value="1"/>
</dbReference>
<dbReference type="RefSeq" id="WP_260795524.1">
    <property type="nucleotide sequence ID" value="NZ_CP093313.1"/>
</dbReference>
<evidence type="ECO:0000313" key="12">
    <source>
        <dbReference type="EMBL" id="UWZ85899.1"/>
    </source>
</evidence>
<comment type="subunit">
    <text evidence="3 10">Homodimer.</text>
</comment>
<protein>
    <recommendedName>
        <fullName evidence="10">8-amino-7-ketopelargonate synthase</fullName>
        <ecNumber evidence="10">2.3.1.47</ecNumber>
    </recommendedName>
</protein>
<organism evidence="12 13">
    <name type="scientific">Occallatibacter riparius</name>
    <dbReference type="NCBI Taxonomy" id="1002689"/>
    <lineage>
        <taxon>Bacteria</taxon>
        <taxon>Pseudomonadati</taxon>
        <taxon>Acidobacteriota</taxon>
        <taxon>Terriglobia</taxon>
        <taxon>Terriglobales</taxon>
        <taxon>Acidobacteriaceae</taxon>
        <taxon>Occallatibacter</taxon>
    </lineage>
</organism>
<dbReference type="InterPro" id="IPR001917">
    <property type="entry name" value="Aminotrans_II_pyridoxalP_BS"/>
</dbReference>
<evidence type="ECO:0000256" key="10">
    <source>
        <dbReference type="RuleBase" id="RU003693"/>
    </source>
</evidence>
<dbReference type="Gene3D" id="3.90.1150.10">
    <property type="entry name" value="Aspartate Aminotransferase, domain 1"/>
    <property type="match status" value="1"/>
</dbReference>
<keyword evidence="7 12" id="KW-0012">Acyltransferase</keyword>
<dbReference type="InterPro" id="IPR004723">
    <property type="entry name" value="AONS_Archaea/Proteobacteria"/>
</dbReference>
<dbReference type="Gene3D" id="3.40.640.10">
    <property type="entry name" value="Type I PLP-dependent aspartate aminotransferase-like (Major domain)"/>
    <property type="match status" value="1"/>
</dbReference>
<dbReference type="NCBIfam" id="TIGR00858">
    <property type="entry name" value="bioF"/>
    <property type="match status" value="1"/>
</dbReference>
<dbReference type="InterPro" id="IPR015422">
    <property type="entry name" value="PyrdxlP-dep_Trfase_small"/>
</dbReference>
<dbReference type="GO" id="GO:0008710">
    <property type="term" value="F:8-amino-7-oxononanoate synthase activity"/>
    <property type="evidence" value="ECO:0007669"/>
    <property type="project" value="UniProtKB-UniRule"/>
</dbReference>
<dbReference type="GO" id="GO:0030170">
    <property type="term" value="F:pyridoxal phosphate binding"/>
    <property type="evidence" value="ECO:0007669"/>
    <property type="project" value="InterPro"/>
</dbReference>
<evidence type="ECO:0000256" key="4">
    <source>
        <dbReference type="ARBA" id="ARBA00022679"/>
    </source>
</evidence>
<dbReference type="Pfam" id="PF00155">
    <property type="entry name" value="Aminotran_1_2"/>
    <property type="match status" value="1"/>
</dbReference>
<proteinExistence type="inferred from homology"/>
<dbReference type="GO" id="GO:0009102">
    <property type="term" value="P:biotin biosynthetic process"/>
    <property type="evidence" value="ECO:0007669"/>
    <property type="project" value="UniProtKB-UniRule"/>
</dbReference>
<dbReference type="KEGG" id="orp:MOP44_08135"/>
<comment type="pathway">
    <text evidence="2 10">Cofactor biosynthesis; biotin biosynthesis.</text>
</comment>
<evidence type="ECO:0000256" key="1">
    <source>
        <dbReference type="ARBA" id="ARBA00001933"/>
    </source>
</evidence>
<dbReference type="InterPro" id="IPR015421">
    <property type="entry name" value="PyrdxlP-dep_Trfase_major"/>
</dbReference>
<name>A0A9J7BSN1_9BACT</name>
<dbReference type="AlphaFoldDB" id="A0A9J7BSN1"/>